<dbReference type="PANTHER" id="PTHR23407:SF1">
    <property type="entry name" value="5-FORMYLTETRAHYDROFOLATE CYCLO-LIGASE"/>
    <property type="match status" value="1"/>
</dbReference>
<dbReference type="EMBL" id="CP069798">
    <property type="protein sequence ID" value="QRQ82598.1"/>
    <property type="molecule type" value="Genomic_DNA"/>
</dbReference>
<comment type="catalytic activity">
    <reaction evidence="5">
        <text>(6S)-5-formyl-5,6,7,8-tetrahydrofolate + ATP = (6R)-5,10-methenyltetrahydrofolate + ADP + phosphate</text>
        <dbReference type="Rhea" id="RHEA:10488"/>
        <dbReference type="ChEBI" id="CHEBI:30616"/>
        <dbReference type="ChEBI" id="CHEBI:43474"/>
        <dbReference type="ChEBI" id="CHEBI:57455"/>
        <dbReference type="ChEBI" id="CHEBI:57457"/>
        <dbReference type="ChEBI" id="CHEBI:456216"/>
        <dbReference type="EC" id="6.3.3.2"/>
    </reaction>
</comment>
<dbReference type="EC" id="6.3.3.2" evidence="5"/>
<dbReference type="SUPFAM" id="SSF100950">
    <property type="entry name" value="NagB/RpiA/CoA transferase-like"/>
    <property type="match status" value="1"/>
</dbReference>
<reference evidence="7" key="1">
    <citation type="submission" date="2021-02" db="EMBL/GenBank/DDBJ databases">
        <title>Neisseriaceae sp. 26B isolated from the cloaca of a Common Toad-headed Turtle (Mesoclemmys nasuta).</title>
        <authorList>
            <person name="Spergser J."/>
            <person name="Busse H.-J."/>
        </authorList>
    </citation>
    <scope>NUCLEOTIDE SEQUENCE</scope>
    <source>
        <strain evidence="7">26B</strain>
    </source>
</reference>
<organism evidence="7 8">
    <name type="scientific">Paralysiella testudinis</name>
    <dbReference type="NCBI Taxonomy" id="2809020"/>
    <lineage>
        <taxon>Bacteria</taxon>
        <taxon>Pseudomonadati</taxon>
        <taxon>Pseudomonadota</taxon>
        <taxon>Betaproteobacteria</taxon>
        <taxon>Neisseriales</taxon>
        <taxon>Neisseriaceae</taxon>
        <taxon>Paralysiella</taxon>
    </lineage>
</organism>
<proteinExistence type="inferred from homology"/>
<sequence length="200" mass="22938">MSRTDKAAQRQQLRRARQSLTRSQRRNATRRSNSALKPFIRRARRIGVYWPVGSELRLDDFMRAALARGARVYLPYIEPHSLRLWFTPYCANTAHAERARGQSRLRIPQFSGHKIRAHQLHTLIVPLVGIDRHGYRLGQGGGYYDVTLAHTRARLHPHTIGVGFACQQVAQLPREAHDMPLDAFVCEHGLQRFGSHQSSF</sequence>
<evidence type="ECO:0000256" key="5">
    <source>
        <dbReference type="RuleBase" id="RU361279"/>
    </source>
</evidence>
<accession>A0A892ZJJ0</accession>
<dbReference type="GO" id="GO:0005524">
    <property type="term" value="F:ATP binding"/>
    <property type="evidence" value="ECO:0007669"/>
    <property type="project" value="UniProtKB-KW"/>
</dbReference>
<comment type="similarity">
    <text evidence="1 5">Belongs to the 5-formyltetrahydrofolate cyclo-ligase family.</text>
</comment>
<evidence type="ECO:0000256" key="1">
    <source>
        <dbReference type="ARBA" id="ARBA00010638"/>
    </source>
</evidence>
<evidence type="ECO:0000256" key="2">
    <source>
        <dbReference type="ARBA" id="ARBA00022741"/>
    </source>
</evidence>
<feature type="compositionally biased region" description="Basic residues" evidence="6">
    <location>
        <begin position="12"/>
        <end position="29"/>
    </location>
</feature>
<dbReference type="KEGG" id="ptes:JQU52_04185"/>
<dbReference type="InterPro" id="IPR037171">
    <property type="entry name" value="NagB/RpiA_transferase-like"/>
</dbReference>
<keyword evidence="8" id="KW-1185">Reference proteome</keyword>
<dbReference type="RefSeq" id="WP_230339882.1">
    <property type="nucleotide sequence ID" value="NZ_CP069798.1"/>
</dbReference>
<dbReference type="Gene3D" id="3.40.50.10420">
    <property type="entry name" value="NagB/RpiA/CoA transferase-like"/>
    <property type="match status" value="1"/>
</dbReference>
<name>A0A892ZJJ0_9NEIS</name>
<keyword evidence="5" id="KW-0479">Metal-binding</keyword>
<feature type="binding site" evidence="4">
    <location>
        <begin position="136"/>
        <end position="144"/>
    </location>
    <ligand>
        <name>ATP</name>
        <dbReference type="ChEBI" id="CHEBI:30616"/>
    </ligand>
</feature>
<keyword evidence="5" id="KW-0460">Magnesium</keyword>
<keyword evidence="3 4" id="KW-0067">ATP-binding</keyword>
<dbReference type="PIRSF" id="PIRSF006806">
    <property type="entry name" value="FTHF_cligase"/>
    <property type="match status" value="1"/>
</dbReference>
<dbReference type="Proteomes" id="UP000653156">
    <property type="component" value="Chromosome"/>
</dbReference>
<dbReference type="InterPro" id="IPR024185">
    <property type="entry name" value="FTHF_cligase-like_sf"/>
</dbReference>
<dbReference type="Pfam" id="PF01812">
    <property type="entry name" value="5-FTHF_cyc-lig"/>
    <property type="match status" value="1"/>
</dbReference>
<feature type="binding site" evidence="4">
    <location>
        <begin position="6"/>
        <end position="10"/>
    </location>
    <ligand>
        <name>ATP</name>
        <dbReference type="ChEBI" id="CHEBI:30616"/>
    </ligand>
</feature>
<evidence type="ECO:0000313" key="7">
    <source>
        <dbReference type="EMBL" id="QRQ82598.1"/>
    </source>
</evidence>
<feature type="region of interest" description="Disordered" evidence="6">
    <location>
        <begin position="1"/>
        <end position="34"/>
    </location>
</feature>
<feature type="binding site" evidence="4">
    <location>
        <position position="55"/>
    </location>
    <ligand>
        <name>substrate</name>
    </ligand>
</feature>
<dbReference type="AlphaFoldDB" id="A0A892ZJJ0"/>
<dbReference type="GO" id="GO:0030272">
    <property type="term" value="F:5-formyltetrahydrofolate cyclo-ligase activity"/>
    <property type="evidence" value="ECO:0007669"/>
    <property type="project" value="UniProtKB-EC"/>
</dbReference>
<keyword evidence="2 4" id="KW-0547">Nucleotide-binding</keyword>
<dbReference type="GO" id="GO:0046872">
    <property type="term" value="F:metal ion binding"/>
    <property type="evidence" value="ECO:0007669"/>
    <property type="project" value="UniProtKB-KW"/>
</dbReference>
<protein>
    <recommendedName>
        <fullName evidence="5">5-formyltetrahydrofolate cyclo-ligase</fullName>
        <ecNumber evidence="5">6.3.3.2</ecNumber>
    </recommendedName>
</protein>
<dbReference type="PANTHER" id="PTHR23407">
    <property type="entry name" value="ATPASE INHIBITOR/5-FORMYLTETRAHYDROFOLATE CYCLO-LIGASE"/>
    <property type="match status" value="1"/>
</dbReference>
<evidence type="ECO:0000256" key="3">
    <source>
        <dbReference type="ARBA" id="ARBA00022840"/>
    </source>
</evidence>
<keyword evidence="7" id="KW-0436">Ligase</keyword>
<dbReference type="GO" id="GO:0009396">
    <property type="term" value="P:folic acid-containing compound biosynthetic process"/>
    <property type="evidence" value="ECO:0007669"/>
    <property type="project" value="TreeGrafter"/>
</dbReference>
<dbReference type="GO" id="GO:0035999">
    <property type="term" value="P:tetrahydrofolate interconversion"/>
    <property type="evidence" value="ECO:0007669"/>
    <property type="project" value="TreeGrafter"/>
</dbReference>
<evidence type="ECO:0000313" key="8">
    <source>
        <dbReference type="Proteomes" id="UP000653156"/>
    </source>
</evidence>
<evidence type="ECO:0000256" key="4">
    <source>
        <dbReference type="PIRSR" id="PIRSR006806-1"/>
    </source>
</evidence>
<dbReference type="InterPro" id="IPR002698">
    <property type="entry name" value="FTHF_cligase"/>
</dbReference>
<comment type="cofactor">
    <cofactor evidence="5">
        <name>Mg(2+)</name>
        <dbReference type="ChEBI" id="CHEBI:18420"/>
    </cofactor>
</comment>
<gene>
    <name evidence="7" type="ORF">JQU52_04185</name>
</gene>
<dbReference type="NCBIfam" id="TIGR02727">
    <property type="entry name" value="MTHFS_bact"/>
    <property type="match status" value="1"/>
</dbReference>
<evidence type="ECO:0000256" key="6">
    <source>
        <dbReference type="SAM" id="MobiDB-lite"/>
    </source>
</evidence>